<name>A0A1L9VQX5_ASPGL</name>
<dbReference type="STRING" id="1160497.A0A1L9VQX5"/>
<dbReference type="GeneID" id="34462209"/>
<dbReference type="VEuPathDB" id="FungiDB:ASPGLDRAFT_44089"/>
<dbReference type="RefSeq" id="XP_022402995.1">
    <property type="nucleotide sequence ID" value="XM_022545948.1"/>
</dbReference>
<evidence type="ECO:0000313" key="1">
    <source>
        <dbReference type="EMBL" id="OJJ86306.1"/>
    </source>
</evidence>
<accession>A0A1L9VQX5</accession>
<keyword evidence="2" id="KW-1185">Reference proteome</keyword>
<proteinExistence type="predicted"/>
<gene>
    <name evidence="1" type="ORF">ASPGLDRAFT_44089</name>
</gene>
<feature type="non-terminal residue" evidence="1">
    <location>
        <position position="92"/>
    </location>
</feature>
<reference evidence="2" key="1">
    <citation type="journal article" date="2017" name="Genome Biol.">
        <title>Comparative genomics reveals high biological diversity and specific adaptations in the industrially and medically important fungal genus Aspergillus.</title>
        <authorList>
            <person name="de Vries R.P."/>
            <person name="Riley R."/>
            <person name="Wiebenga A."/>
            <person name="Aguilar-Osorio G."/>
            <person name="Amillis S."/>
            <person name="Uchima C.A."/>
            <person name="Anderluh G."/>
            <person name="Asadollahi M."/>
            <person name="Askin M."/>
            <person name="Barry K."/>
            <person name="Battaglia E."/>
            <person name="Bayram O."/>
            <person name="Benocci T."/>
            <person name="Braus-Stromeyer S.A."/>
            <person name="Caldana C."/>
            <person name="Canovas D."/>
            <person name="Cerqueira G.C."/>
            <person name="Chen F."/>
            <person name="Chen W."/>
            <person name="Choi C."/>
            <person name="Clum A."/>
            <person name="Dos Santos R.A."/>
            <person name="Damasio A.R."/>
            <person name="Diallinas G."/>
            <person name="Emri T."/>
            <person name="Fekete E."/>
            <person name="Flipphi M."/>
            <person name="Freyberg S."/>
            <person name="Gallo A."/>
            <person name="Gournas C."/>
            <person name="Habgood R."/>
            <person name="Hainaut M."/>
            <person name="Harispe M.L."/>
            <person name="Henrissat B."/>
            <person name="Hilden K.S."/>
            <person name="Hope R."/>
            <person name="Hossain A."/>
            <person name="Karabika E."/>
            <person name="Karaffa L."/>
            <person name="Karanyi Z."/>
            <person name="Krasevec N."/>
            <person name="Kuo A."/>
            <person name="Kusch H."/>
            <person name="LaButti K."/>
            <person name="Lagendijk E.L."/>
            <person name="Lapidus A."/>
            <person name="Levasseur A."/>
            <person name="Lindquist E."/>
            <person name="Lipzen A."/>
            <person name="Logrieco A.F."/>
            <person name="MacCabe A."/>
            <person name="Maekelae M.R."/>
            <person name="Malavazi I."/>
            <person name="Melin P."/>
            <person name="Meyer V."/>
            <person name="Mielnichuk N."/>
            <person name="Miskei M."/>
            <person name="Molnar A.P."/>
            <person name="Mule G."/>
            <person name="Ngan C.Y."/>
            <person name="Orejas M."/>
            <person name="Orosz E."/>
            <person name="Ouedraogo J.P."/>
            <person name="Overkamp K.M."/>
            <person name="Park H.-S."/>
            <person name="Perrone G."/>
            <person name="Piumi F."/>
            <person name="Punt P.J."/>
            <person name="Ram A.F."/>
            <person name="Ramon A."/>
            <person name="Rauscher S."/>
            <person name="Record E."/>
            <person name="Riano-Pachon D.M."/>
            <person name="Robert V."/>
            <person name="Roehrig J."/>
            <person name="Ruller R."/>
            <person name="Salamov A."/>
            <person name="Salih N.S."/>
            <person name="Samson R.A."/>
            <person name="Sandor E."/>
            <person name="Sanguinetti M."/>
            <person name="Schuetze T."/>
            <person name="Sepcic K."/>
            <person name="Shelest E."/>
            <person name="Sherlock G."/>
            <person name="Sophianopoulou V."/>
            <person name="Squina F.M."/>
            <person name="Sun H."/>
            <person name="Susca A."/>
            <person name="Todd R.B."/>
            <person name="Tsang A."/>
            <person name="Unkles S.E."/>
            <person name="van de Wiele N."/>
            <person name="van Rossen-Uffink D."/>
            <person name="Oliveira J.V."/>
            <person name="Vesth T.C."/>
            <person name="Visser J."/>
            <person name="Yu J.-H."/>
            <person name="Zhou M."/>
            <person name="Andersen M.R."/>
            <person name="Archer D.B."/>
            <person name="Baker S.E."/>
            <person name="Benoit I."/>
            <person name="Brakhage A.A."/>
            <person name="Braus G.H."/>
            <person name="Fischer R."/>
            <person name="Frisvad J.C."/>
            <person name="Goldman G.H."/>
            <person name="Houbraken J."/>
            <person name="Oakley B."/>
            <person name="Pocsi I."/>
            <person name="Scazzocchio C."/>
            <person name="Seiboth B."/>
            <person name="vanKuyk P.A."/>
            <person name="Wortman J."/>
            <person name="Dyer P.S."/>
            <person name="Grigoriev I.V."/>
        </authorList>
    </citation>
    <scope>NUCLEOTIDE SEQUENCE [LARGE SCALE GENOMIC DNA]</scope>
    <source>
        <strain evidence="2">CBS 516.65</strain>
    </source>
</reference>
<dbReference type="Proteomes" id="UP000184300">
    <property type="component" value="Unassembled WGS sequence"/>
</dbReference>
<evidence type="ECO:0000313" key="2">
    <source>
        <dbReference type="Proteomes" id="UP000184300"/>
    </source>
</evidence>
<dbReference type="EMBL" id="KV878892">
    <property type="protein sequence ID" value="OJJ86306.1"/>
    <property type="molecule type" value="Genomic_DNA"/>
</dbReference>
<organism evidence="1 2">
    <name type="scientific">Aspergillus glaucus CBS 516.65</name>
    <dbReference type="NCBI Taxonomy" id="1160497"/>
    <lineage>
        <taxon>Eukaryota</taxon>
        <taxon>Fungi</taxon>
        <taxon>Dikarya</taxon>
        <taxon>Ascomycota</taxon>
        <taxon>Pezizomycotina</taxon>
        <taxon>Eurotiomycetes</taxon>
        <taxon>Eurotiomycetidae</taxon>
        <taxon>Eurotiales</taxon>
        <taxon>Aspergillaceae</taxon>
        <taxon>Aspergillus</taxon>
        <taxon>Aspergillus subgen. Aspergillus</taxon>
    </lineage>
</organism>
<dbReference type="AlphaFoldDB" id="A0A1L9VQX5"/>
<protein>
    <submittedName>
        <fullName evidence="1">Uncharacterized protein</fullName>
    </submittedName>
</protein>
<sequence>MGCHGPLNLPIAPASIAAARQIAQRMHWHAFAQFWAEKAPKRYKDLRISLEKRPPPELLLPRTALGRLLAARSGHGDFAEYHERFKHDDALL</sequence>